<protein>
    <recommendedName>
        <fullName evidence="1">N-acetyltransferase domain-containing protein</fullName>
    </recommendedName>
</protein>
<evidence type="ECO:0000259" key="1">
    <source>
        <dbReference type="PROSITE" id="PS51186"/>
    </source>
</evidence>
<organism evidence="2 3">
    <name type="scientific">Lineolata rhizophorae</name>
    <dbReference type="NCBI Taxonomy" id="578093"/>
    <lineage>
        <taxon>Eukaryota</taxon>
        <taxon>Fungi</taxon>
        <taxon>Dikarya</taxon>
        <taxon>Ascomycota</taxon>
        <taxon>Pezizomycotina</taxon>
        <taxon>Dothideomycetes</taxon>
        <taxon>Dothideomycetes incertae sedis</taxon>
        <taxon>Lineolatales</taxon>
        <taxon>Lineolataceae</taxon>
        <taxon>Lineolata</taxon>
    </lineage>
</organism>
<proteinExistence type="predicted"/>
<feature type="non-terminal residue" evidence="2">
    <location>
        <position position="127"/>
    </location>
</feature>
<keyword evidence="3" id="KW-1185">Reference proteome</keyword>
<dbReference type="PANTHER" id="PTHR42791">
    <property type="entry name" value="GNAT FAMILY ACETYLTRANSFERASE"/>
    <property type="match status" value="1"/>
</dbReference>
<dbReference type="InterPro" id="IPR000182">
    <property type="entry name" value="GNAT_dom"/>
</dbReference>
<dbReference type="Proteomes" id="UP000799766">
    <property type="component" value="Unassembled WGS sequence"/>
</dbReference>
<reference evidence="2" key="1">
    <citation type="journal article" date="2020" name="Stud. Mycol.">
        <title>101 Dothideomycetes genomes: a test case for predicting lifestyles and emergence of pathogens.</title>
        <authorList>
            <person name="Haridas S."/>
            <person name="Albert R."/>
            <person name="Binder M."/>
            <person name="Bloem J."/>
            <person name="Labutti K."/>
            <person name="Salamov A."/>
            <person name="Andreopoulos B."/>
            <person name="Baker S."/>
            <person name="Barry K."/>
            <person name="Bills G."/>
            <person name="Bluhm B."/>
            <person name="Cannon C."/>
            <person name="Castanera R."/>
            <person name="Culley D."/>
            <person name="Daum C."/>
            <person name="Ezra D."/>
            <person name="Gonzalez J."/>
            <person name="Henrissat B."/>
            <person name="Kuo A."/>
            <person name="Liang C."/>
            <person name="Lipzen A."/>
            <person name="Lutzoni F."/>
            <person name="Magnuson J."/>
            <person name="Mondo S."/>
            <person name="Nolan M."/>
            <person name="Ohm R."/>
            <person name="Pangilinan J."/>
            <person name="Park H.-J."/>
            <person name="Ramirez L."/>
            <person name="Alfaro M."/>
            <person name="Sun H."/>
            <person name="Tritt A."/>
            <person name="Yoshinaga Y."/>
            <person name="Zwiers L.-H."/>
            <person name="Turgeon B."/>
            <person name="Goodwin S."/>
            <person name="Spatafora J."/>
            <person name="Crous P."/>
            <person name="Grigoriev I."/>
        </authorList>
    </citation>
    <scope>NUCLEOTIDE SEQUENCE</scope>
    <source>
        <strain evidence="2">ATCC 16933</strain>
    </source>
</reference>
<dbReference type="InterPro" id="IPR052523">
    <property type="entry name" value="Trichothecene_AcTrans"/>
</dbReference>
<feature type="domain" description="N-acetyltransferase" evidence="1">
    <location>
        <begin position="1"/>
        <end position="127"/>
    </location>
</feature>
<dbReference type="OrthoDB" id="2115692at2759"/>
<name>A0A6A6PEK9_9PEZI</name>
<dbReference type="GO" id="GO:0016747">
    <property type="term" value="F:acyltransferase activity, transferring groups other than amino-acyl groups"/>
    <property type="evidence" value="ECO:0007669"/>
    <property type="project" value="InterPro"/>
</dbReference>
<dbReference type="AlphaFoldDB" id="A0A6A6PEK9"/>
<dbReference type="SUPFAM" id="SSF55729">
    <property type="entry name" value="Acyl-CoA N-acyltransferases (Nat)"/>
    <property type="match status" value="1"/>
</dbReference>
<dbReference type="EMBL" id="MU001670">
    <property type="protein sequence ID" value="KAF2462416.1"/>
    <property type="molecule type" value="Genomic_DNA"/>
</dbReference>
<sequence>TGGMVAAARWHVYARERSEAEVDEAARAPELVPEVNAEFVRAHTESVAAVRKEVMGGKPHYLLGQLATFPMHERRGAASLLVRHGCELADKAGLPCFLEASYQGRPLYERHGFETVKEVPFDCTPFG</sequence>
<dbReference type="Pfam" id="PF00583">
    <property type="entry name" value="Acetyltransf_1"/>
    <property type="match status" value="1"/>
</dbReference>
<accession>A0A6A6PEK9</accession>
<evidence type="ECO:0000313" key="3">
    <source>
        <dbReference type="Proteomes" id="UP000799766"/>
    </source>
</evidence>
<dbReference type="InterPro" id="IPR016181">
    <property type="entry name" value="Acyl_CoA_acyltransferase"/>
</dbReference>
<dbReference type="PANTHER" id="PTHR42791:SF14">
    <property type="entry name" value="N-ACETYLTRANSFERASE DOMAIN-CONTAINING PROTEIN"/>
    <property type="match status" value="1"/>
</dbReference>
<evidence type="ECO:0000313" key="2">
    <source>
        <dbReference type="EMBL" id="KAF2462416.1"/>
    </source>
</evidence>
<feature type="non-terminal residue" evidence="2">
    <location>
        <position position="1"/>
    </location>
</feature>
<dbReference type="PROSITE" id="PS51186">
    <property type="entry name" value="GNAT"/>
    <property type="match status" value="1"/>
</dbReference>
<gene>
    <name evidence="2" type="ORF">BDY21DRAFT_272271</name>
</gene>
<dbReference type="Gene3D" id="3.40.630.30">
    <property type="match status" value="1"/>
</dbReference>